<gene>
    <name evidence="1" type="ORF">V5799_017808</name>
</gene>
<dbReference type="AlphaFoldDB" id="A0AAQ4F143"/>
<dbReference type="Pfam" id="PF02098">
    <property type="entry name" value="His_binding"/>
    <property type="match status" value="1"/>
</dbReference>
<dbReference type="InterPro" id="IPR012674">
    <property type="entry name" value="Calycin"/>
</dbReference>
<accession>A0AAQ4F143</accession>
<dbReference type="Proteomes" id="UP001321473">
    <property type="component" value="Unassembled WGS sequence"/>
</dbReference>
<reference evidence="1 2" key="1">
    <citation type="journal article" date="2023" name="Arcadia Sci">
        <title>De novo assembly of a long-read Amblyomma americanum tick genome.</title>
        <authorList>
            <person name="Chou S."/>
            <person name="Poskanzer K.E."/>
            <person name="Rollins M."/>
            <person name="Thuy-Boun P.S."/>
        </authorList>
    </citation>
    <scope>NUCLEOTIDE SEQUENCE [LARGE SCALE GENOMIC DNA]</scope>
    <source>
        <strain evidence="1">F_SG_1</strain>
        <tissue evidence="1">Salivary glands</tissue>
    </source>
</reference>
<proteinExistence type="predicted"/>
<protein>
    <submittedName>
        <fullName evidence="1">Uncharacterized protein</fullName>
    </submittedName>
</protein>
<organism evidence="1 2">
    <name type="scientific">Amblyomma americanum</name>
    <name type="common">Lone star tick</name>
    <dbReference type="NCBI Taxonomy" id="6943"/>
    <lineage>
        <taxon>Eukaryota</taxon>
        <taxon>Metazoa</taxon>
        <taxon>Ecdysozoa</taxon>
        <taxon>Arthropoda</taxon>
        <taxon>Chelicerata</taxon>
        <taxon>Arachnida</taxon>
        <taxon>Acari</taxon>
        <taxon>Parasitiformes</taxon>
        <taxon>Ixodida</taxon>
        <taxon>Ixodoidea</taxon>
        <taxon>Ixodidae</taxon>
        <taxon>Amblyomminae</taxon>
        <taxon>Amblyomma</taxon>
    </lineage>
</organism>
<name>A0AAQ4F143_AMBAM</name>
<dbReference type="Gene3D" id="2.40.128.20">
    <property type="match status" value="1"/>
</dbReference>
<evidence type="ECO:0000313" key="1">
    <source>
        <dbReference type="EMBL" id="KAK8780850.1"/>
    </source>
</evidence>
<feature type="non-terminal residue" evidence="1">
    <location>
        <position position="1"/>
    </location>
</feature>
<sequence>PLRNAGDAAMQLSNRRAVLGIFVADTSVRALKKRSGANKRKIKQNIQSKKNLHFVCFGLQMFSGLIDMVAVRDVNPDPMFKCLTARRIQFDAEAPSATYLWFLHAAEDKETERVAFHFTPGNTSGTTRAIVDSDTSHPVVARFPYTDYSSCGVLEQNYFGYQCTLWVSDEAKDSISPECLRQYEDICGESVSLYDKNICDKAQE</sequence>
<evidence type="ECO:0000313" key="2">
    <source>
        <dbReference type="Proteomes" id="UP001321473"/>
    </source>
</evidence>
<dbReference type="EMBL" id="JARKHS020008360">
    <property type="protein sequence ID" value="KAK8780850.1"/>
    <property type="molecule type" value="Genomic_DNA"/>
</dbReference>
<dbReference type="GO" id="GO:0030682">
    <property type="term" value="P:symbiont-mediated perturbation of host defenses"/>
    <property type="evidence" value="ECO:0007669"/>
    <property type="project" value="InterPro"/>
</dbReference>
<dbReference type="SUPFAM" id="SSF50814">
    <property type="entry name" value="Lipocalins"/>
    <property type="match status" value="1"/>
</dbReference>
<dbReference type="GO" id="GO:0043176">
    <property type="term" value="F:amine binding"/>
    <property type="evidence" value="ECO:0007669"/>
    <property type="project" value="InterPro"/>
</dbReference>
<comment type="caution">
    <text evidence="1">The sequence shown here is derived from an EMBL/GenBank/DDBJ whole genome shotgun (WGS) entry which is preliminary data.</text>
</comment>
<keyword evidence="2" id="KW-1185">Reference proteome</keyword>
<dbReference type="InterPro" id="IPR002970">
    <property type="entry name" value="Tick_his-bd"/>
</dbReference>